<evidence type="ECO:0000259" key="1">
    <source>
        <dbReference type="Pfam" id="PF13649"/>
    </source>
</evidence>
<evidence type="ECO:0000313" key="2">
    <source>
        <dbReference type="EMBL" id="MCP2170479.1"/>
    </source>
</evidence>
<accession>A0AAE3KLM7</accession>
<dbReference type="InterPro" id="IPR029063">
    <property type="entry name" value="SAM-dependent_MTases_sf"/>
</dbReference>
<dbReference type="Proteomes" id="UP001206128">
    <property type="component" value="Unassembled WGS sequence"/>
</dbReference>
<dbReference type="Gene3D" id="3.40.50.150">
    <property type="entry name" value="Vaccinia Virus protein VP39"/>
    <property type="match status" value="1"/>
</dbReference>
<comment type="caution">
    <text evidence="2">The sequence shown here is derived from an EMBL/GenBank/DDBJ whole genome shotgun (WGS) entry which is preliminary data.</text>
</comment>
<sequence>MPTDWNAANAADEYLAAADALDWLDLGYRLVFDALDLDHPQPGPVLDYGCGPGQVARYVADTYGHQVIAVDVAPAMLDQAAAHPHPLVRLHRVTDQALPFLADGTVAAALSCFVFVEQAHRSTQVAISREVRRVLRPGGRFAVLTTHPDSAGIPFSYFQFGEPGRSYQPGDAMTTRITTAQGSLVLQDYFWPVEVYRSALTEAGFVDVSCQAPVPPHPALGRETTPHPPVLLVTGTAPGPAAPGDPNTH</sequence>
<reference evidence="2" key="1">
    <citation type="submission" date="2022-06" db="EMBL/GenBank/DDBJ databases">
        <title>Genomic Encyclopedia of Archaeal and Bacterial Type Strains, Phase II (KMG-II): from individual species to whole genera.</title>
        <authorList>
            <person name="Goeker M."/>
        </authorList>
    </citation>
    <scope>NUCLEOTIDE SEQUENCE</scope>
    <source>
        <strain evidence="2">DSM 43935</strain>
    </source>
</reference>
<dbReference type="PANTHER" id="PTHR43591">
    <property type="entry name" value="METHYLTRANSFERASE"/>
    <property type="match status" value="1"/>
</dbReference>
<dbReference type="Pfam" id="PF13649">
    <property type="entry name" value="Methyltransf_25"/>
    <property type="match status" value="1"/>
</dbReference>
<name>A0AAE3KLM7_9PSEU</name>
<dbReference type="GO" id="GO:0008168">
    <property type="term" value="F:methyltransferase activity"/>
    <property type="evidence" value="ECO:0007669"/>
    <property type="project" value="UniProtKB-KW"/>
</dbReference>
<proteinExistence type="predicted"/>
<protein>
    <submittedName>
        <fullName evidence="2">Methyltransferase domain-containing protein</fullName>
    </submittedName>
</protein>
<keyword evidence="3" id="KW-1185">Reference proteome</keyword>
<dbReference type="GO" id="GO:0032259">
    <property type="term" value="P:methylation"/>
    <property type="evidence" value="ECO:0007669"/>
    <property type="project" value="UniProtKB-KW"/>
</dbReference>
<organism evidence="2 3">
    <name type="scientific">Goodfellowiella coeruleoviolacea</name>
    <dbReference type="NCBI Taxonomy" id="334858"/>
    <lineage>
        <taxon>Bacteria</taxon>
        <taxon>Bacillati</taxon>
        <taxon>Actinomycetota</taxon>
        <taxon>Actinomycetes</taxon>
        <taxon>Pseudonocardiales</taxon>
        <taxon>Pseudonocardiaceae</taxon>
        <taxon>Goodfellowiella</taxon>
    </lineage>
</organism>
<keyword evidence="2" id="KW-0808">Transferase</keyword>
<dbReference type="InterPro" id="IPR041698">
    <property type="entry name" value="Methyltransf_25"/>
</dbReference>
<gene>
    <name evidence="2" type="ORF">LX83_007370</name>
</gene>
<dbReference type="EMBL" id="JAMTCK010000037">
    <property type="protein sequence ID" value="MCP2170479.1"/>
    <property type="molecule type" value="Genomic_DNA"/>
</dbReference>
<dbReference type="SUPFAM" id="SSF53335">
    <property type="entry name" value="S-adenosyl-L-methionine-dependent methyltransferases"/>
    <property type="match status" value="1"/>
</dbReference>
<dbReference type="AlphaFoldDB" id="A0AAE3KLM7"/>
<keyword evidence="2" id="KW-0489">Methyltransferase</keyword>
<dbReference type="CDD" id="cd02440">
    <property type="entry name" value="AdoMet_MTases"/>
    <property type="match status" value="1"/>
</dbReference>
<evidence type="ECO:0000313" key="3">
    <source>
        <dbReference type="Proteomes" id="UP001206128"/>
    </source>
</evidence>
<dbReference type="RefSeq" id="WP_253780890.1">
    <property type="nucleotide sequence ID" value="NZ_JAMTCK010000037.1"/>
</dbReference>
<feature type="domain" description="Methyltransferase" evidence="1">
    <location>
        <begin position="45"/>
        <end position="139"/>
    </location>
</feature>